<sequence>MSRLARVSYPPPLEFRTPRLSIPSPPIAAMVAESPKSPPEPSSAANENLYGCIIASEDAYFCSQQRDSEELTEAAKLKILDDLFNSKPSIFLQRYYRFLQPEHKKYFLGPVDRYDVDFYFNELTRQYRPGRPNSNIRNARYLALTKLKSDGSYFSNAKMREREPLLFDKMIGRFLTDEEKVFLRPTVENAGTLSGLLDEFDQAQRVSDRRQDQLSDWSRDEPQPSSSSSRVAYDAVMRHADRRLAEEDEFEPEYDSDDESEEALQAVARRMQKVTVEQESGEASPMEEASSSCEDDDMVDQETLREEFVSHMEQRFLNGEDSEFFDYCDIDRTYAKECDKIREQDLEDKYFDDDDD</sequence>
<evidence type="ECO:0000259" key="2">
    <source>
        <dbReference type="Pfam" id="PF09747"/>
    </source>
</evidence>
<evidence type="ECO:0000256" key="1">
    <source>
        <dbReference type="SAM" id="MobiDB-lite"/>
    </source>
</evidence>
<evidence type="ECO:0000313" key="3">
    <source>
        <dbReference type="Proteomes" id="UP000095287"/>
    </source>
</evidence>
<feature type="region of interest" description="Disordered" evidence="1">
    <location>
        <begin position="276"/>
        <end position="298"/>
    </location>
</feature>
<keyword evidence="3" id="KW-1185">Reference proteome</keyword>
<dbReference type="InterPro" id="IPR018613">
    <property type="entry name" value="Ccdc97-like"/>
</dbReference>
<name>A0A1I7ZCP6_9BILA</name>
<dbReference type="InterPro" id="IPR040233">
    <property type="entry name" value="CCD97-like_C"/>
</dbReference>
<evidence type="ECO:0000313" key="4">
    <source>
        <dbReference type="WBParaSite" id="L893_g25025.t1"/>
    </source>
</evidence>
<protein>
    <submittedName>
        <fullName evidence="4">DUF2052 domain-containing protein</fullName>
    </submittedName>
</protein>
<dbReference type="PANTHER" id="PTHR31840:SF1">
    <property type="entry name" value="COILED-COIL DOMAIN-CONTAINING PROTEIN 97"/>
    <property type="match status" value="1"/>
</dbReference>
<accession>A0A1I7ZCP6</accession>
<dbReference type="PANTHER" id="PTHR31840">
    <property type="entry name" value="COILED-COIL DOMAIN-CONTAINING PROTEIN 97"/>
    <property type="match status" value="1"/>
</dbReference>
<feature type="domain" description="CCD97-like C-terminal" evidence="2">
    <location>
        <begin position="138"/>
        <end position="354"/>
    </location>
</feature>
<dbReference type="Proteomes" id="UP000095287">
    <property type="component" value="Unplaced"/>
</dbReference>
<reference evidence="4" key="1">
    <citation type="submission" date="2016-11" db="UniProtKB">
        <authorList>
            <consortium name="WormBaseParasite"/>
        </authorList>
    </citation>
    <scope>IDENTIFICATION</scope>
</reference>
<feature type="compositionally biased region" description="Basic and acidic residues" evidence="1">
    <location>
        <begin position="206"/>
        <end position="222"/>
    </location>
</feature>
<proteinExistence type="predicted"/>
<feature type="region of interest" description="Disordered" evidence="1">
    <location>
        <begin position="204"/>
        <end position="233"/>
    </location>
</feature>
<dbReference type="WBParaSite" id="L893_g25025.t1">
    <property type="protein sequence ID" value="L893_g25025.t1"/>
    <property type="gene ID" value="L893_g25025"/>
</dbReference>
<dbReference type="Pfam" id="PF09747">
    <property type="entry name" value="CCD97-like_C"/>
    <property type="match status" value="1"/>
</dbReference>
<feature type="region of interest" description="Disordered" evidence="1">
    <location>
        <begin position="1"/>
        <end position="23"/>
    </location>
</feature>
<dbReference type="AlphaFoldDB" id="A0A1I7ZCP6"/>
<organism evidence="3 4">
    <name type="scientific">Steinernema glaseri</name>
    <dbReference type="NCBI Taxonomy" id="37863"/>
    <lineage>
        <taxon>Eukaryota</taxon>
        <taxon>Metazoa</taxon>
        <taxon>Ecdysozoa</taxon>
        <taxon>Nematoda</taxon>
        <taxon>Chromadorea</taxon>
        <taxon>Rhabditida</taxon>
        <taxon>Tylenchina</taxon>
        <taxon>Panagrolaimomorpha</taxon>
        <taxon>Strongyloidoidea</taxon>
        <taxon>Steinernematidae</taxon>
        <taxon>Steinernema</taxon>
    </lineage>
</organism>